<dbReference type="InterPro" id="IPR006976">
    <property type="entry name" value="VanZ-like"/>
</dbReference>
<evidence type="ECO:0000256" key="2">
    <source>
        <dbReference type="SAM" id="Phobius"/>
    </source>
</evidence>
<dbReference type="EMBL" id="FLQX01000102">
    <property type="protein sequence ID" value="SBT05817.1"/>
    <property type="molecule type" value="Genomic_DNA"/>
</dbReference>
<name>A0A1A8XN17_9PROT</name>
<keyword evidence="5" id="KW-1185">Reference proteome</keyword>
<dbReference type="STRING" id="1860102.ACCAA_270072"/>
<dbReference type="RefSeq" id="WP_186406793.1">
    <property type="nucleotide sequence ID" value="NZ_FLQX01000102.1"/>
</dbReference>
<keyword evidence="2" id="KW-0472">Membrane</keyword>
<keyword evidence="2" id="KW-1133">Transmembrane helix</keyword>
<evidence type="ECO:0000259" key="3">
    <source>
        <dbReference type="Pfam" id="PF04892"/>
    </source>
</evidence>
<feature type="transmembrane region" description="Helical" evidence="2">
    <location>
        <begin position="72"/>
        <end position="94"/>
    </location>
</feature>
<accession>A0A1A8XN17</accession>
<feature type="region of interest" description="Disordered" evidence="1">
    <location>
        <begin position="1"/>
        <end position="24"/>
    </location>
</feature>
<feature type="transmembrane region" description="Helical" evidence="2">
    <location>
        <begin position="215"/>
        <end position="239"/>
    </location>
</feature>
<gene>
    <name evidence="4" type="ORF">ACCAA_270072</name>
</gene>
<keyword evidence="2" id="KW-0812">Transmembrane</keyword>
<organism evidence="4 5">
    <name type="scientific">Candidatus Accumulibacter aalborgensis</name>
    <dbReference type="NCBI Taxonomy" id="1860102"/>
    <lineage>
        <taxon>Bacteria</taxon>
        <taxon>Pseudomonadati</taxon>
        <taxon>Pseudomonadota</taxon>
        <taxon>Betaproteobacteria</taxon>
        <taxon>Candidatus Accumulibacter</taxon>
    </lineage>
</organism>
<evidence type="ECO:0000313" key="4">
    <source>
        <dbReference type="EMBL" id="SBT05817.1"/>
    </source>
</evidence>
<proteinExistence type="predicted"/>
<protein>
    <submittedName>
        <fullName evidence="4">VanZ family protein</fullName>
    </submittedName>
</protein>
<feature type="domain" description="VanZ-like" evidence="3">
    <location>
        <begin position="47"/>
        <end position="152"/>
    </location>
</feature>
<feature type="transmembrane region" description="Helical" evidence="2">
    <location>
        <begin position="31"/>
        <end position="52"/>
    </location>
</feature>
<feature type="transmembrane region" description="Helical" evidence="2">
    <location>
        <begin position="139"/>
        <end position="157"/>
    </location>
</feature>
<evidence type="ECO:0000313" key="5">
    <source>
        <dbReference type="Proteomes" id="UP000199169"/>
    </source>
</evidence>
<feature type="transmembrane region" description="Helical" evidence="2">
    <location>
        <begin position="278"/>
        <end position="301"/>
    </location>
</feature>
<evidence type="ECO:0000256" key="1">
    <source>
        <dbReference type="SAM" id="MobiDB-lite"/>
    </source>
</evidence>
<dbReference type="Pfam" id="PF04892">
    <property type="entry name" value="VanZ"/>
    <property type="match status" value="1"/>
</dbReference>
<sequence>MEHPGSTPISTPTPTTDEIPARHPLPRPTRLPLYLALAYVVLIVYASLDPFANWRDLGVSPLAFVDAAWPRYWTSFDLSVNVAAYMPLGFLWALTLRHLPGRWTPALAALLLGSLLSLCMEALQTYLPSRVPSNLDLGCNSAGTAIGAVLAIWNGKLIFRRIGQVQHEVLAPIPHAELGLVLVGLWLLTQLSPETLLFGTGDLRGVLGLTPAVPYAAPSFFVLETGVIACNTLVIGLFARTLVADRSSPHLVLLALFVLALAVRTLAAAVLLAPQDALAWLTPGAQLGLLIGGAMLSFMLLLPAPIRIALAGVALMAGTALVNLTPPNPYSELALTTWRQGHFLNFNGLTRWVASLWPFVALPYLTVLGRRL</sequence>
<dbReference type="Proteomes" id="UP000199169">
    <property type="component" value="Unassembled WGS sequence"/>
</dbReference>
<dbReference type="AlphaFoldDB" id="A0A1A8XN17"/>
<reference evidence="4 5" key="1">
    <citation type="submission" date="2016-06" db="EMBL/GenBank/DDBJ databases">
        <authorList>
            <person name="Kjaerup R.B."/>
            <person name="Dalgaard T.S."/>
            <person name="Juul-Madsen H.R."/>
        </authorList>
    </citation>
    <scope>NUCLEOTIDE SEQUENCE [LARGE SCALE GENOMIC DNA]</scope>
    <source>
        <strain evidence="4">3</strain>
    </source>
</reference>
<feature type="transmembrane region" description="Helical" evidence="2">
    <location>
        <begin position="251"/>
        <end position="272"/>
    </location>
</feature>
<feature type="transmembrane region" description="Helical" evidence="2">
    <location>
        <begin position="106"/>
        <end position="127"/>
    </location>
</feature>
<feature type="compositionally biased region" description="Low complexity" evidence="1">
    <location>
        <begin position="1"/>
        <end position="18"/>
    </location>
</feature>